<dbReference type="EMBL" id="LNYC01000037">
    <property type="protein sequence ID" value="KTD00142.1"/>
    <property type="molecule type" value="Genomic_DNA"/>
</dbReference>
<sequence>MKITDWFLRHPVAALVLNALLILTGFLSLQKLGLREYPEVSFPQISVRTQYPNASPELVESALTNVLEDGLAGANGLDTITSRSREGMSLITLDFRADTPMESALTAVREAVGNVRARLPLEVREPAIERQSAQEGLPFMVVTVTNPGMTPGPLTHYANLNLKNALRSIQGVGSVDVWGQPYTWKVELDARQMHAFGVNTDEVWQALKNADEALPAGKFRNGVPIVLNGGPQSASEYRRLVIKPRERDASGRLHPPVHLADIASVSLATDDSGFRVRVNGKPGICLAVEHTNDANPLAVSEGVKKLVEELRHTLPDGMQLKVIVDEADYVRQSLANIYSSILEAVLIVMVIVFGFLRNFRATLVPLVTIPISLLGGVIFLKLFGYSLNLLTLMAMVLAVGLVVDDAIVVLENIQRQREAGKSAFEASLEGARETGFAIIAMTLTLASVYAPLAFMSGLVGQFFAEFAVALAGSVLISGVVALTLSPLMCSKVLKAHVSDTQGIMARLAVRYSDCLARLLERPRAILSVLGASLLASLLFVSILPNETAPSQDRGLIGIYMPPAPGGDLNAMEAQSQQVEALVAGLPEANDRLVFMAEWGGNVVLPLKPLAARQRRASDIVDALRPQTAKLASIDAWPWAWDTALPGVESGSPGDALSVAVSTTGNYRALYDTMNTLRATLSDNPRFDGVRHNLKLDTPGYRVDIDREALSTLNLNARQIAKTVEVFLSADKTIPFSRDGIPYAMTLTGKRMPWGLEEMVVTNPQGKRISLGAVASLTPSSGPEALYHHNQMRAAVLSAGLGAKAKPEKAMADMEAALAKPLEEGFRYTWMGAARALQDSRSTLITLFALALVFIYAILAVQFENFLDPFIILVTVPLAAAGALALVWICGQSLNIYTQVGLVTLVGLITKHGILIVSFVNQLIAEGEPLSRAVVEASARRLRPVIMTSGAMFFGALPLAFSHGAGFEARRALGIVLAGGLGFGTLFTLFVLPPVCFMMKSRRNKIL</sequence>
<evidence type="ECO:0000256" key="3">
    <source>
        <dbReference type="ARBA" id="ARBA00022475"/>
    </source>
</evidence>
<comment type="subcellular location">
    <subcellularLocation>
        <location evidence="1">Cell inner membrane</location>
        <topology evidence="1">Multi-pass membrane protein</topology>
    </subcellularLocation>
</comment>
<dbReference type="RefSeq" id="WP_028386930.1">
    <property type="nucleotide sequence ID" value="NZ_CAAAHN010000001.1"/>
</dbReference>
<reference evidence="8 9" key="1">
    <citation type="submission" date="2015-11" db="EMBL/GenBank/DDBJ databases">
        <title>Genomic analysis of 38 Legionella species identifies large and diverse effector repertoires.</title>
        <authorList>
            <person name="Burstein D."/>
            <person name="Amaro F."/>
            <person name="Zusman T."/>
            <person name="Lifshitz Z."/>
            <person name="Cohen O."/>
            <person name="Gilbert J.A."/>
            <person name="Pupko T."/>
            <person name="Shuman H.A."/>
            <person name="Segal G."/>
        </authorList>
    </citation>
    <scope>NUCLEOTIDE SEQUENCE [LARGE SCALE GENOMIC DNA]</scope>
    <source>
        <strain evidence="8 9">ATCC 49504</strain>
    </source>
</reference>
<dbReference type="STRING" id="45065.Lgee_1054"/>
<dbReference type="PANTHER" id="PTHR32063">
    <property type="match status" value="1"/>
</dbReference>
<evidence type="ECO:0000256" key="6">
    <source>
        <dbReference type="ARBA" id="ARBA00022989"/>
    </source>
</evidence>
<keyword evidence="7" id="KW-0472">Membrane</keyword>
<organism evidence="8 9">
    <name type="scientific">Legionella geestiana</name>
    <dbReference type="NCBI Taxonomy" id="45065"/>
    <lineage>
        <taxon>Bacteria</taxon>
        <taxon>Pseudomonadati</taxon>
        <taxon>Pseudomonadota</taxon>
        <taxon>Gammaproteobacteria</taxon>
        <taxon>Legionellales</taxon>
        <taxon>Legionellaceae</taxon>
        <taxon>Legionella</taxon>
    </lineage>
</organism>
<gene>
    <name evidence="8" type="ORF">Lgee_1054</name>
</gene>
<name>A0A0W0TWU7_9GAMM</name>
<dbReference type="Pfam" id="PF00873">
    <property type="entry name" value="ACR_tran"/>
    <property type="match status" value="1"/>
</dbReference>
<dbReference type="Gene3D" id="3.30.70.1440">
    <property type="entry name" value="Multidrug efflux transporter AcrB pore domain"/>
    <property type="match status" value="1"/>
</dbReference>
<proteinExistence type="predicted"/>
<keyword evidence="4" id="KW-0997">Cell inner membrane</keyword>
<keyword evidence="2" id="KW-0813">Transport</keyword>
<dbReference type="Gene3D" id="3.30.2090.10">
    <property type="entry name" value="Multidrug efflux transporter AcrB TolC docking domain, DN and DC subdomains"/>
    <property type="match status" value="2"/>
</dbReference>
<keyword evidence="6" id="KW-1133">Transmembrane helix</keyword>
<protein>
    <submittedName>
        <fullName evidence="8">Integral membrane protein, AcrB/AcrD/AcrF family</fullName>
    </submittedName>
</protein>
<dbReference type="Gene3D" id="1.20.1640.10">
    <property type="entry name" value="Multidrug efflux transporter AcrB transmembrane domain"/>
    <property type="match status" value="2"/>
</dbReference>
<evidence type="ECO:0000256" key="1">
    <source>
        <dbReference type="ARBA" id="ARBA00004429"/>
    </source>
</evidence>
<keyword evidence="3" id="KW-1003">Cell membrane</keyword>
<dbReference type="PANTHER" id="PTHR32063:SF23">
    <property type="entry name" value="HAE1 FAMILY EFFLLUX PUMP PERMEASE COMPONENT"/>
    <property type="match status" value="1"/>
</dbReference>
<dbReference type="OrthoDB" id="9758297at2"/>
<keyword evidence="9" id="KW-1185">Reference proteome</keyword>
<dbReference type="Gene3D" id="3.30.70.1320">
    <property type="entry name" value="Multidrug efflux transporter AcrB pore domain like"/>
    <property type="match status" value="1"/>
</dbReference>
<dbReference type="Gene3D" id="3.30.70.1430">
    <property type="entry name" value="Multidrug efflux transporter AcrB pore domain"/>
    <property type="match status" value="2"/>
</dbReference>
<comment type="caution">
    <text evidence="8">The sequence shown here is derived from an EMBL/GenBank/DDBJ whole genome shotgun (WGS) entry which is preliminary data.</text>
</comment>
<dbReference type="SUPFAM" id="SSF82866">
    <property type="entry name" value="Multidrug efflux transporter AcrB transmembrane domain"/>
    <property type="match status" value="2"/>
</dbReference>
<dbReference type="InterPro" id="IPR027463">
    <property type="entry name" value="AcrB_DN_DC_subdom"/>
</dbReference>
<dbReference type="SUPFAM" id="SSF82714">
    <property type="entry name" value="Multidrug efflux transporter AcrB TolC docking domain, DN and DC subdomains"/>
    <property type="match status" value="2"/>
</dbReference>
<evidence type="ECO:0000256" key="2">
    <source>
        <dbReference type="ARBA" id="ARBA00022448"/>
    </source>
</evidence>
<evidence type="ECO:0000256" key="5">
    <source>
        <dbReference type="ARBA" id="ARBA00022692"/>
    </source>
</evidence>
<evidence type="ECO:0000313" key="8">
    <source>
        <dbReference type="EMBL" id="KTD00142.1"/>
    </source>
</evidence>
<dbReference type="GO" id="GO:0042910">
    <property type="term" value="F:xenobiotic transmembrane transporter activity"/>
    <property type="evidence" value="ECO:0007669"/>
    <property type="project" value="TreeGrafter"/>
</dbReference>
<keyword evidence="5" id="KW-0812">Transmembrane</keyword>
<evidence type="ECO:0000256" key="4">
    <source>
        <dbReference type="ARBA" id="ARBA00022519"/>
    </source>
</evidence>
<dbReference type="AlphaFoldDB" id="A0A0W0TWU7"/>
<accession>A0A0W0TWU7</accession>
<dbReference type="PATRIC" id="fig|45065.4.peg.1129"/>
<evidence type="ECO:0000256" key="7">
    <source>
        <dbReference type="ARBA" id="ARBA00023136"/>
    </source>
</evidence>
<dbReference type="PRINTS" id="PR00702">
    <property type="entry name" value="ACRIFLAVINRP"/>
</dbReference>
<dbReference type="SUPFAM" id="SSF82693">
    <property type="entry name" value="Multidrug efflux transporter AcrB pore domain, PN1, PN2, PC1 and PC2 subdomains"/>
    <property type="match status" value="3"/>
</dbReference>
<dbReference type="InterPro" id="IPR001036">
    <property type="entry name" value="Acrflvin-R"/>
</dbReference>
<dbReference type="Proteomes" id="UP000054785">
    <property type="component" value="Unassembled WGS sequence"/>
</dbReference>
<evidence type="ECO:0000313" key="9">
    <source>
        <dbReference type="Proteomes" id="UP000054785"/>
    </source>
</evidence>
<dbReference type="GO" id="GO:0005886">
    <property type="term" value="C:plasma membrane"/>
    <property type="evidence" value="ECO:0007669"/>
    <property type="project" value="UniProtKB-SubCell"/>
</dbReference>
<dbReference type="FunFam" id="1.20.1640.10:FF:000001">
    <property type="entry name" value="Efflux pump membrane transporter"/>
    <property type="match status" value="1"/>
</dbReference>